<reference evidence="1" key="2">
    <citation type="journal article" date="2021" name="Genome Biol. Evol.">
        <title>Developing a high-quality reference genome for a parasitic bivalve with doubly uniparental inheritance (Bivalvia: Unionida).</title>
        <authorList>
            <person name="Smith C.H."/>
        </authorList>
    </citation>
    <scope>NUCLEOTIDE SEQUENCE</scope>
    <source>
        <strain evidence="1">CHS0354</strain>
        <tissue evidence="1">Mantle</tissue>
    </source>
</reference>
<reference evidence="1" key="1">
    <citation type="journal article" date="2021" name="Genome Biol. Evol.">
        <title>A High-Quality Reference Genome for a Parasitic Bivalve with Doubly Uniparental Inheritance (Bivalvia: Unionida).</title>
        <authorList>
            <person name="Smith C.H."/>
        </authorList>
    </citation>
    <scope>NUCLEOTIDE SEQUENCE</scope>
    <source>
        <strain evidence="1">CHS0354</strain>
    </source>
</reference>
<organism evidence="1 2">
    <name type="scientific">Potamilus streckersoni</name>
    <dbReference type="NCBI Taxonomy" id="2493646"/>
    <lineage>
        <taxon>Eukaryota</taxon>
        <taxon>Metazoa</taxon>
        <taxon>Spiralia</taxon>
        <taxon>Lophotrochozoa</taxon>
        <taxon>Mollusca</taxon>
        <taxon>Bivalvia</taxon>
        <taxon>Autobranchia</taxon>
        <taxon>Heteroconchia</taxon>
        <taxon>Palaeoheterodonta</taxon>
        <taxon>Unionida</taxon>
        <taxon>Unionoidea</taxon>
        <taxon>Unionidae</taxon>
        <taxon>Ambleminae</taxon>
        <taxon>Lampsilini</taxon>
        <taxon>Potamilus</taxon>
    </lineage>
</organism>
<proteinExistence type="predicted"/>
<protein>
    <submittedName>
        <fullName evidence="1">Uncharacterized protein</fullName>
    </submittedName>
</protein>
<accession>A0AAE0VY52</accession>
<evidence type="ECO:0000313" key="1">
    <source>
        <dbReference type="EMBL" id="KAK3594284.1"/>
    </source>
</evidence>
<feature type="non-terminal residue" evidence="1">
    <location>
        <position position="1"/>
    </location>
</feature>
<comment type="caution">
    <text evidence="1">The sequence shown here is derived from an EMBL/GenBank/DDBJ whole genome shotgun (WGS) entry which is preliminary data.</text>
</comment>
<gene>
    <name evidence="1" type="ORF">CHS0354_018222</name>
</gene>
<dbReference type="Proteomes" id="UP001195483">
    <property type="component" value="Unassembled WGS sequence"/>
</dbReference>
<sequence>ERNVNLVRLGRLDGLKEDVGESIELVPQIKPHEYVSKLKPKVPRFNEPARQESIDSPIQFASIKPRFYRGKLYRTIDAFLPWRHSPGLHYRKLACMGIQ</sequence>
<name>A0AAE0VY52_9BIVA</name>
<evidence type="ECO:0000313" key="2">
    <source>
        <dbReference type="Proteomes" id="UP001195483"/>
    </source>
</evidence>
<reference evidence="1" key="3">
    <citation type="submission" date="2023-05" db="EMBL/GenBank/DDBJ databases">
        <authorList>
            <person name="Smith C.H."/>
        </authorList>
    </citation>
    <scope>NUCLEOTIDE SEQUENCE</scope>
    <source>
        <strain evidence="1">CHS0354</strain>
        <tissue evidence="1">Mantle</tissue>
    </source>
</reference>
<keyword evidence="2" id="KW-1185">Reference proteome</keyword>
<dbReference type="EMBL" id="JAEAOA010001129">
    <property type="protein sequence ID" value="KAK3594284.1"/>
    <property type="molecule type" value="Genomic_DNA"/>
</dbReference>
<dbReference type="AlphaFoldDB" id="A0AAE0VY52"/>